<evidence type="ECO:0000256" key="1">
    <source>
        <dbReference type="SAM" id="SignalP"/>
    </source>
</evidence>
<sequence length="184" mass="19286">MSQFEPRALAEETISIAPQRSVARAKAIFAIAVVLAAAAAGSACAVDSQPAQTAASTPVAGTPAPKVDGVEVRYLPDGLGQPKAVPATAADLHGKALRWRDSEGGRMVQVSVYRPQQKISDALDILALNVMQQPVEPRKATDPVVSEDRTDMMWVADHGLVLRVTTSESAKGALDAIVQGLHVS</sequence>
<accession>A0ABT9QLV3</accession>
<evidence type="ECO:0008006" key="4">
    <source>
        <dbReference type="Google" id="ProtNLM"/>
    </source>
</evidence>
<name>A0ABT9QLV3_9ACTN</name>
<feature type="chain" id="PRO_5045094975" description="DUF4245 domain-containing protein" evidence="1">
    <location>
        <begin position="46"/>
        <end position="184"/>
    </location>
</feature>
<comment type="caution">
    <text evidence="2">The sequence shown here is derived from an EMBL/GenBank/DDBJ whole genome shotgun (WGS) entry which is preliminary data.</text>
</comment>
<feature type="signal peptide" evidence="1">
    <location>
        <begin position="1"/>
        <end position="45"/>
    </location>
</feature>
<gene>
    <name evidence="2" type="ORF">J2853_006947</name>
</gene>
<dbReference type="RefSeq" id="WP_307564797.1">
    <property type="nucleotide sequence ID" value="NZ_JAUSQU010000001.1"/>
</dbReference>
<evidence type="ECO:0000313" key="2">
    <source>
        <dbReference type="EMBL" id="MDP9847736.1"/>
    </source>
</evidence>
<evidence type="ECO:0000313" key="3">
    <source>
        <dbReference type="Proteomes" id="UP001225356"/>
    </source>
</evidence>
<keyword evidence="3" id="KW-1185">Reference proteome</keyword>
<reference evidence="2 3" key="1">
    <citation type="submission" date="2023-07" db="EMBL/GenBank/DDBJ databases">
        <title>Sequencing the genomes of 1000 actinobacteria strains.</title>
        <authorList>
            <person name="Klenk H.-P."/>
        </authorList>
    </citation>
    <scope>NUCLEOTIDE SEQUENCE [LARGE SCALE GENOMIC DNA]</scope>
    <source>
        <strain evidence="2 3">DSM 46740</strain>
    </source>
</reference>
<dbReference type="Proteomes" id="UP001225356">
    <property type="component" value="Unassembled WGS sequence"/>
</dbReference>
<organism evidence="2 3">
    <name type="scientific">Streptosporangium lutulentum</name>
    <dbReference type="NCBI Taxonomy" id="1461250"/>
    <lineage>
        <taxon>Bacteria</taxon>
        <taxon>Bacillati</taxon>
        <taxon>Actinomycetota</taxon>
        <taxon>Actinomycetes</taxon>
        <taxon>Streptosporangiales</taxon>
        <taxon>Streptosporangiaceae</taxon>
        <taxon>Streptosporangium</taxon>
    </lineage>
</organism>
<proteinExistence type="predicted"/>
<keyword evidence="1" id="KW-0732">Signal</keyword>
<dbReference type="EMBL" id="JAUSQU010000001">
    <property type="protein sequence ID" value="MDP9847736.1"/>
    <property type="molecule type" value="Genomic_DNA"/>
</dbReference>
<protein>
    <recommendedName>
        <fullName evidence="4">DUF4245 domain-containing protein</fullName>
    </recommendedName>
</protein>